<dbReference type="AlphaFoldDB" id="A0A1E7ZE70"/>
<dbReference type="STRING" id="1656094.BFC18_06525"/>
<dbReference type="Pfam" id="PF11985">
    <property type="entry name" value="Phage_Mu_Gp27"/>
    <property type="match status" value="1"/>
</dbReference>
<proteinExistence type="predicted"/>
<gene>
    <name evidence="2" type="ORF">BFC18_06525</name>
</gene>
<accession>A0A1E7ZE70</accession>
<dbReference type="RefSeq" id="WP_070124145.1">
    <property type="nucleotide sequence ID" value="NZ_MDHN01000010.1"/>
</dbReference>
<keyword evidence="1" id="KW-0175">Coiled coil</keyword>
<comment type="caution">
    <text evidence="2">The sequence shown here is derived from an EMBL/GenBank/DDBJ whole genome shotgun (WGS) entry which is preliminary data.</text>
</comment>
<dbReference type="OrthoDB" id="5873478at2"/>
<dbReference type="Proteomes" id="UP000175691">
    <property type="component" value="Unassembled WGS sequence"/>
</dbReference>
<keyword evidence="3" id="KW-1185">Reference proteome</keyword>
<evidence type="ECO:0000313" key="3">
    <source>
        <dbReference type="Proteomes" id="UP000175691"/>
    </source>
</evidence>
<sequence>MTDKRTRGKPSKIDQLPESIKAVLIELLRDKSVTQTEVLEKVNGLIQDAGLPDDEQLSRSGLNRYATRMATVGSRIQEAREVSKQWVDQLGGKPTGEVSKVLIEMVRTLAFDQVLKLSESGETVPPKFIKELAVGVEKLEKAASESTKREREIRKAMAEEAAERAESAAKAAGLTSEGAALIRKEILGIA</sequence>
<dbReference type="EMBL" id="MDHN01000010">
    <property type="protein sequence ID" value="OFC71805.1"/>
    <property type="molecule type" value="Genomic_DNA"/>
</dbReference>
<dbReference type="InterPro" id="IPR021874">
    <property type="entry name" value="Phage_Mu_Gp27"/>
</dbReference>
<organism evidence="2 3">
    <name type="scientific">Alteromonas confluentis</name>
    <dbReference type="NCBI Taxonomy" id="1656094"/>
    <lineage>
        <taxon>Bacteria</taxon>
        <taxon>Pseudomonadati</taxon>
        <taxon>Pseudomonadota</taxon>
        <taxon>Gammaproteobacteria</taxon>
        <taxon>Alteromonadales</taxon>
        <taxon>Alteromonadaceae</taxon>
        <taxon>Alteromonas/Salinimonas group</taxon>
        <taxon>Alteromonas</taxon>
    </lineage>
</organism>
<reference evidence="2 3" key="1">
    <citation type="submission" date="2016-08" db="EMBL/GenBank/DDBJ databases">
        <authorList>
            <person name="Seilhamer J.J."/>
        </authorList>
    </citation>
    <scope>NUCLEOTIDE SEQUENCE [LARGE SCALE GENOMIC DNA]</scope>
    <source>
        <strain evidence="2 3">KCTC 42603</strain>
    </source>
</reference>
<feature type="coiled-coil region" evidence="1">
    <location>
        <begin position="139"/>
        <end position="168"/>
    </location>
</feature>
<protein>
    <recommendedName>
        <fullName evidence="4">Mu-like prophage FluMu protein gp27</fullName>
    </recommendedName>
</protein>
<evidence type="ECO:0000313" key="2">
    <source>
        <dbReference type="EMBL" id="OFC71805.1"/>
    </source>
</evidence>
<evidence type="ECO:0000256" key="1">
    <source>
        <dbReference type="SAM" id="Coils"/>
    </source>
</evidence>
<name>A0A1E7ZE70_9ALTE</name>
<evidence type="ECO:0008006" key="4">
    <source>
        <dbReference type="Google" id="ProtNLM"/>
    </source>
</evidence>